<sequence length="84" mass="9151">MDKVDKEPKVAKEDKEAEEDASVALDKINEQLKQHRTNKQHRQTGYNKDGSFSGPCNNPYPPLSTSSASVSPQMGIPPTNGPQG</sequence>
<reference evidence="2 3" key="1">
    <citation type="submission" date="2019-02" db="EMBL/GenBank/DDBJ databases">
        <title>Genome sequencing of the rare red list fungi Hericium alpestre (H. flagellum).</title>
        <authorList>
            <person name="Buettner E."/>
            <person name="Kellner H."/>
        </authorList>
    </citation>
    <scope>NUCLEOTIDE SEQUENCE [LARGE SCALE GENOMIC DNA]</scope>
    <source>
        <strain evidence="2 3">DSM 108284</strain>
    </source>
</reference>
<evidence type="ECO:0000313" key="3">
    <source>
        <dbReference type="Proteomes" id="UP000298061"/>
    </source>
</evidence>
<feature type="region of interest" description="Disordered" evidence="1">
    <location>
        <begin position="1"/>
        <end position="84"/>
    </location>
</feature>
<keyword evidence="3" id="KW-1185">Reference proteome</keyword>
<protein>
    <submittedName>
        <fullName evidence="2">Uncharacterized protein</fullName>
    </submittedName>
</protein>
<dbReference type="Proteomes" id="UP000298061">
    <property type="component" value="Unassembled WGS sequence"/>
</dbReference>
<feature type="compositionally biased region" description="Polar residues" evidence="1">
    <location>
        <begin position="63"/>
        <end position="72"/>
    </location>
</feature>
<accession>A0A4Y9ZNK1</accession>
<name>A0A4Y9ZNK1_9AGAM</name>
<evidence type="ECO:0000256" key="1">
    <source>
        <dbReference type="SAM" id="MobiDB-lite"/>
    </source>
</evidence>
<gene>
    <name evidence="2" type="ORF">EWM64_g8590</name>
</gene>
<dbReference type="AlphaFoldDB" id="A0A4Y9ZNK1"/>
<comment type="caution">
    <text evidence="2">The sequence shown here is derived from an EMBL/GenBank/DDBJ whole genome shotgun (WGS) entry which is preliminary data.</text>
</comment>
<dbReference type="EMBL" id="SFCI01001581">
    <property type="protein sequence ID" value="TFY75421.1"/>
    <property type="molecule type" value="Genomic_DNA"/>
</dbReference>
<proteinExistence type="predicted"/>
<organism evidence="2 3">
    <name type="scientific">Hericium alpestre</name>
    <dbReference type="NCBI Taxonomy" id="135208"/>
    <lineage>
        <taxon>Eukaryota</taxon>
        <taxon>Fungi</taxon>
        <taxon>Dikarya</taxon>
        <taxon>Basidiomycota</taxon>
        <taxon>Agaricomycotina</taxon>
        <taxon>Agaricomycetes</taxon>
        <taxon>Russulales</taxon>
        <taxon>Hericiaceae</taxon>
        <taxon>Hericium</taxon>
    </lineage>
</organism>
<evidence type="ECO:0000313" key="2">
    <source>
        <dbReference type="EMBL" id="TFY75421.1"/>
    </source>
</evidence>
<feature type="compositionally biased region" description="Basic and acidic residues" evidence="1">
    <location>
        <begin position="1"/>
        <end position="15"/>
    </location>
</feature>